<evidence type="ECO:0000259" key="4">
    <source>
        <dbReference type="PROSITE" id="PS50041"/>
    </source>
</evidence>
<dbReference type="InParanoid" id="A0A3Q2HZ48"/>
<dbReference type="InterPro" id="IPR016186">
    <property type="entry name" value="C-type_lectin-like/link_sf"/>
</dbReference>
<dbReference type="GO" id="GO:0016020">
    <property type="term" value="C:membrane"/>
    <property type="evidence" value="ECO:0007669"/>
    <property type="project" value="UniProtKB-SubCell"/>
</dbReference>
<dbReference type="PROSITE" id="PS50041">
    <property type="entry name" value="C_TYPE_LECTIN_2"/>
    <property type="match status" value="1"/>
</dbReference>
<evidence type="ECO:0000256" key="2">
    <source>
        <dbReference type="ARBA" id="ARBA00022734"/>
    </source>
</evidence>
<proteinExistence type="predicted"/>
<feature type="transmembrane region" description="Helical" evidence="3">
    <location>
        <begin position="105"/>
        <end position="129"/>
    </location>
</feature>
<organism evidence="5 6">
    <name type="scientific">Equus caballus</name>
    <name type="common">Horse</name>
    <dbReference type="NCBI Taxonomy" id="9796"/>
    <lineage>
        <taxon>Eukaryota</taxon>
        <taxon>Metazoa</taxon>
        <taxon>Chordata</taxon>
        <taxon>Craniata</taxon>
        <taxon>Vertebrata</taxon>
        <taxon>Euteleostomi</taxon>
        <taxon>Mammalia</taxon>
        <taxon>Eutheria</taxon>
        <taxon>Laurasiatheria</taxon>
        <taxon>Perissodactyla</taxon>
        <taxon>Equidae</taxon>
        <taxon>Equus</taxon>
    </lineage>
</organism>
<comment type="subcellular location">
    <subcellularLocation>
        <location evidence="1">Membrane</location>
        <topology evidence="1">Single-pass membrane protein</topology>
    </subcellularLocation>
</comment>
<protein>
    <submittedName>
        <fullName evidence="5">C-type lectin like 1, pseudo</fullName>
    </submittedName>
</protein>
<reference evidence="5" key="2">
    <citation type="submission" date="2025-08" db="UniProtKB">
        <authorList>
            <consortium name="Ensembl"/>
        </authorList>
    </citation>
    <scope>IDENTIFICATION</scope>
    <source>
        <strain evidence="5">Thoroughbred</strain>
    </source>
</reference>
<name>A0A3Q2HZ48_HORSE</name>
<dbReference type="InterPro" id="IPR001304">
    <property type="entry name" value="C-type_lectin-like"/>
</dbReference>
<feature type="domain" description="C-type lectin" evidence="4">
    <location>
        <begin position="180"/>
        <end position="292"/>
    </location>
</feature>
<dbReference type="GeneTree" id="ENSGT00940000163123"/>
<dbReference type="InterPro" id="IPR033992">
    <property type="entry name" value="NKR-like_CTLD"/>
</dbReference>
<dbReference type="PaxDb" id="9796-ENSECAP00000040739"/>
<dbReference type="GO" id="GO:0030246">
    <property type="term" value="F:carbohydrate binding"/>
    <property type="evidence" value="ECO:0007669"/>
    <property type="project" value="UniProtKB-KW"/>
</dbReference>
<keyword evidence="6" id="KW-1185">Reference proteome</keyword>
<dbReference type="Proteomes" id="UP000002281">
    <property type="component" value="Chromosome 6"/>
</dbReference>
<evidence type="ECO:0000313" key="6">
    <source>
        <dbReference type="Proteomes" id="UP000002281"/>
    </source>
</evidence>
<sequence length="293" mass="33055">MQVFKSLLPRLVRLNTSLLSFIHRGNPPNLGGSKEVVLLSLPKLQEVYLRKYRTPFSRTSFVVFSLFLIYAMAGEIVYADIKTVRASPLEHSSPLQRSDSHYHGIFLKVGCAMIIILLVITIVLSIFVIQLKSARHTKVDNESKEKYCTGKNKSGTITSIVSSNSPTAHKSCLSKDWKLHGGKCYWVAENKKSWAGSKNDCAMKNSHLMVIQDFTDMSFLWLHLNISAIYWIGLSSSPGGKSWTWVDNNSFDVRLFSIKEQQPRTRSMKCAQVSSNMIAGQNCEANNQWICQL</sequence>
<dbReference type="CTD" id="160365"/>
<reference evidence="5" key="3">
    <citation type="submission" date="2025-09" db="UniProtKB">
        <authorList>
            <consortium name="Ensembl"/>
        </authorList>
    </citation>
    <scope>IDENTIFICATION</scope>
    <source>
        <strain evidence="5">Thoroughbred</strain>
    </source>
</reference>
<dbReference type="PANTHER" id="PTHR46746:SF3">
    <property type="entry name" value="C-TYPE LECTIN DOMAIN-CONTAINING PROTEIN-RELATED"/>
    <property type="match status" value="1"/>
</dbReference>
<gene>
    <name evidence="5" type="primary">CLECL1</name>
</gene>
<dbReference type="PANTHER" id="PTHR46746">
    <property type="entry name" value="KILLER CELL LECTIN-LIKE RECEPTOR SUBFAMILY F MEMBER 2"/>
    <property type="match status" value="1"/>
</dbReference>
<dbReference type="STRING" id="9796.ENSECAP00000040739"/>
<evidence type="ECO:0000256" key="3">
    <source>
        <dbReference type="SAM" id="Phobius"/>
    </source>
</evidence>
<dbReference type="KEGG" id="ecb:100062060"/>
<dbReference type="Bgee" id="ENSECAG00000022644">
    <property type="expression patterns" value="Expressed in bone marrow and 13 other cell types or tissues"/>
</dbReference>
<keyword evidence="2" id="KW-0430">Lectin</keyword>
<dbReference type="SUPFAM" id="SSF56436">
    <property type="entry name" value="C-type lectin-like"/>
    <property type="match status" value="1"/>
</dbReference>
<evidence type="ECO:0000313" key="5">
    <source>
        <dbReference type="Ensembl" id="ENSECAP00000040739.3"/>
    </source>
</evidence>
<accession>A0A3Q2HZ48</accession>
<keyword evidence="3" id="KW-0472">Membrane</keyword>
<evidence type="ECO:0000256" key="1">
    <source>
        <dbReference type="ARBA" id="ARBA00004167"/>
    </source>
</evidence>
<feature type="transmembrane region" description="Helical" evidence="3">
    <location>
        <begin position="60"/>
        <end position="79"/>
    </location>
</feature>
<dbReference type="InterPro" id="IPR016187">
    <property type="entry name" value="CTDL_fold"/>
</dbReference>
<dbReference type="GeneID" id="100062060"/>
<dbReference type="OrthoDB" id="538816at2759"/>
<dbReference type="Ensembl" id="ENSECAT00000050359.3">
    <property type="protein sequence ID" value="ENSECAP00000040739.3"/>
    <property type="gene ID" value="ENSECAG00000022644.4"/>
</dbReference>
<dbReference type="SMART" id="SM00034">
    <property type="entry name" value="CLECT"/>
    <property type="match status" value="1"/>
</dbReference>
<keyword evidence="3" id="KW-0812">Transmembrane</keyword>
<dbReference type="CDD" id="cd03593">
    <property type="entry name" value="CLECT_NK_receptors_like"/>
    <property type="match status" value="1"/>
</dbReference>
<dbReference type="Gene3D" id="3.10.100.10">
    <property type="entry name" value="Mannose-Binding Protein A, subunit A"/>
    <property type="match status" value="1"/>
</dbReference>
<keyword evidence="3" id="KW-1133">Transmembrane helix</keyword>
<reference evidence="5 6" key="1">
    <citation type="journal article" date="2009" name="Science">
        <title>Genome sequence, comparative analysis, and population genetics of the domestic horse.</title>
        <authorList>
            <consortium name="Broad Institute Genome Sequencing Platform"/>
            <consortium name="Broad Institute Whole Genome Assembly Team"/>
            <person name="Wade C.M."/>
            <person name="Giulotto E."/>
            <person name="Sigurdsson S."/>
            <person name="Zoli M."/>
            <person name="Gnerre S."/>
            <person name="Imsland F."/>
            <person name="Lear T.L."/>
            <person name="Adelson D.L."/>
            <person name="Bailey E."/>
            <person name="Bellone R.R."/>
            <person name="Bloecker H."/>
            <person name="Distl O."/>
            <person name="Edgar R.C."/>
            <person name="Garber M."/>
            <person name="Leeb T."/>
            <person name="Mauceli E."/>
            <person name="MacLeod J.N."/>
            <person name="Penedo M.C.T."/>
            <person name="Raison J.M."/>
            <person name="Sharpe T."/>
            <person name="Vogel J."/>
            <person name="Andersson L."/>
            <person name="Antczak D.F."/>
            <person name="Biagi T."/>
            <person name="Binns M.M."/>
            <person name="Chowdhary B.P."/>
            <person name="Coleman S.J."/>
            <person name="Della Valle G."/>
            <person name="Fryc S."/>
            <person name="Guerin G."/>
            <person name="Hasegawa T."/>
            <person name="Hill E.W."/>
            <person name="Jurka J."/>
            <person name="Kiialainen A."/>
            <person name="Lindgren G."/>
            <person name="Liu J."/>
            <person name="Magnani E."/>
            <person name="Mickelson J.R."/>
            <person name="Murray J."/>
            <person name="Nergadze S.G."/>
            <person name="Onofrio R."/>
            <person name="Pedroni S."/>
            <person name="Piras M.F."/>
            <person name="Raudsepp T."/>
            <person name="Rocchi M."/>
            <person name="Roeed K.H."/>
            <person name="Ryder O.A."/>
            <person name="Searle S."/>
            <person name="Skow L."/>
            <person name="Swinburne J.E."/>
            <person name="Syvaenen A.C."/>
            <person name="Tozaki T."/>
            <person name="Valberg S.J."/>
            <person name="Vaudin M."/>
            <person name="White J.R."/>
            <person name="Zody M.C."/>
            <person name="Lander E.S."/>
            <person name="Lindblad-Toh K."/>
        </authorList>
    </citation>
    <scope>NUCLEOTIDE SEQUENCE [LARGE SCALE GENOMIC DNA]</scope>
    <source>
        <strain evidence="5 6">Thoroughbred</strain>
    </source>
</reference>
<dbReference type="RefSeq" id="XP_001915733.3">
    <property type="nucleotide sequence ID" value="XM_001915698.6"/>
</dbReference>
<dbReference type="AlphaFoldDB" id="A0A3Q2HZ48"/>
<dbReference type="InterPro" id="IPR051379">
    <property type="entry name" value="C-type_Lectin_Receptor_IMM"/>
</dbReference>
<dbReference type="Pfam" id="PF00059">
    <property type="entry name" value="Lectin_C"/>
    <property type="match status" value="1"/>
</dbReference>